<dbReference type="InterPro" id="IPR047880">
    <property type="entry name" value="MafI-like"/>
</dbReference>
<protein>
    <submittedName>
        <fullName evidence="2">MafI family immunity protein</fullName>
    </submittedName>
</protein>
<name>A0A8T4IZX0_9ACTN</name>
<feature type="region of interest" description="Disordered" evidence="1">
    <location>
        <begin position="83"/>
        <end position="102"/>
    </location>
</feature>
<comment type="caution">
    <text evidence="2">The sequence shown here is derived from an EMBL/GenBank/DDBJ whole genome shotgun (WGS) entry which is preliminary data.</text>
</comment>
<gene>
    <name evidence="2" type="ORF">KDA82_30860</name>
</gene>
<dbReference type="AlphaFoldDB" id="A0A8T4IZX0"/>
<reference evidence="2" key="1">
    <citation type="submission" date="2021-04" db="EMBL/GenBank/DDBJ databases">
        <title>Sequencing of actinobacteria type strains.</title>
        <authorList>
            <person name="Nguyen G.-S."/>
            <person name="Wentzel A."/>
        </authorList>
    </citation>
    <scope>NUCLEOTIDE SEQUENCE</scope>
    <source>
        <strain evidence="2">DSM 42095</strain>
    </source>
</reference>
<proteinExistence type="predicted"/>
<organism evidence="2 3">
    <name type="scientific">Streptomyces daliensis</name>
    <dbReference type="NCBI Taxonomy" id="299421"/>
    <lineage>
        <taxon>Bacteria</taxon>
        <taxon>Bacillati</taxon>
        <taxon>Actinomycetota</taxon>
        <taxon>Actinomycetes</taxon>
        <taxon>Kitasatosporales</taxon>
        <taxon>Streptomycetaceae</taxon>
        <taxon>Streptomyces</taxon>
    </lineage>
</organism>
<evidence type="ECO:0000256" key="1">
    <source>
        <dbReference type="SAM" id="MobiDB-lite"/>
    </source>
</evidence>
<feature type="non-terminal residue" evidence="2">
    <location>
        <position position="102"/>
    </location>
</feature>
<evidence type="ECO:0000313" key="2">
    <source>
        <dbReference type="EMBL" id="MBR7677315.1"/>
    </source>
</evidence>
<keyword evidence="3" id="KW-1185">Reference proteome</keyword>
<sequence length="102" mass="10532">MPGSLLGRVIDAIQSAPVTEQGKRELLSYVVAGEYALAVELLCDRLGEGDHALSENQFQRLAGLCGELEVPRGHLDPVAELLAERGVSGEDGDSGGGGTGGE</sequence>
<accession>A0A8T4IZX0</accession>
<dbReference type="EMBL" id="JAGSMN010000889">
    <property type="protein sequence ID" value="MBR7677315.1"/>
    <property type="molecule type" value="Genomic_DNA"/>
</dbReference>
<dbReference type="Proteomes" id="UP000675554">
    <property type="component" value="Unassembled WGS sequence"/>
</dbReference>
<dbReference type="NCBIfam" id="NF033691">
    <property type="entry name" value="immunity_MafI"/>
    <property type="match status" value="1"/>
</dbReference>
<evidence type="ECO:0000313" key="3">
    <source>
        <dbReference type="Proteomes" id="UP000675554"/>
    </source>
</evidence>